<feature type="domain" description="Suppressor of forked" evidence="5">
    <location>
        <begin position="96"/>
        <end position="566"/>
    </location>
</feature>
<name>A0A1I7TA53_9PELO</name>
<dbReference type="Pfam" id="PF05843">
    <property type="entry name" value="Suf"/>
    <property type="match status" value="2"/>
</dbReference>
<proteinExistence type="predicted"/>
<comment type="subcellular location">
    <subcellularLocation>
        <location evidence="1">Nucleus</location>
    </subcellularLocation>
</comment>
<evidence type="ECO:0000313" key="7">
    <source>
        <dbReference type="WBParaSite" id="Csp11.Scaffold562.g3920.t1"/>
    </source>
</evidence>
<dbReference type="InterPro" id="IPR045243">
    <property type="entry name" value="Rna14-like"/>
</dbReference>
<evidence type="ECO:0000313" key="6">
    <source>
        <dbReference type="Proteomes" id="UP000095282"/>
    </source>
</evidence>
<dbReference type="WBParaSite" id="Csp11.Scaffold562.g3920.t1">
    <property type="protein sequence ID" value="Csp11.Scaffold562.g3920.t1"/>
    <property type="gene ID" value="Csp11.Scaffold562.g3920"/>
</dbReference>
<dbReference type="PANTHER" id="PTHR19980:SF0">
    <property type="entry name" value="CLEAVAGE STIMULATION FACTOR SUBUNIT 3"/>
    <property type="match status" value="1"/>
</dbReference>
<reference evidence="7" key="1">
    <citation type="submission" date="2016-11" db="UniProtKB">
        <authorList>
            <consortium name="WormBaseParasite"/>
        </authorList>
    </citation>
    <scope>IDENTIFICATION</scope>
</reference>
<sequence length="771" mass="88341">MSGLSMRNPERRIETNPFDVDAWNLLLREHQSRPIDQEREFYESLVNQFPNSGRYWRAYIEHEVILIPFPFAFISKFENKFVRSQTLLSSHKDTHSFQLRSKNYENAEKLFQRCLKITLNIDLWKCYIHYVADTKGQLEQFRETMANAYDFALQNIGMDAQSHVIYTEYIAFLKKVPAVGQYAENQRITAVRRVYQKALATPMHNLDAIWADYTAYEKAINMTLAEKLIAERGKDYQNARRVEKDLQTMTRGLNRQAVSVPPKGTASEAKQVELWKKLIAWEKTNPLQTEEYGQFARRVVYTYEQALLCLGYYPDIWYEAAMFLQEASQTLDEKGDVKLAAALKQETISLYERAITGLMKESKLLYFAYADFQEEHKQFEAVKKIYDRLLEIEHINPTLTYVQLMRFIRRTEGPITARLVFKRAREDKRTGYQVYVAAAQLEYNCMKDEKVAIRVFQLGLKKYENEPEFGLAYANFLSNLNEDNNTRVVFERILTSAKLPSDKSIRIWDRFLDFESDVGDLASILKVEKRRKAAYEDAQKELQMNHSMLVIDRYKFMDLMPCSGEQLRLIGYNALKGTENNTGAPTTNTKVLPARGPQAASAIMGGAGGHADVARYGFPRPDIAQMIPFKPRVNCTASFHPVPGGVYPPPPAAAHLISLLPPPSCFIGPFVNTEMLCNVLSQMQLPNLQYAKSDDNTIGPMIEADVKKDLYQLLATTSDPSAVVRSSALSDLKRKRGDSDDEDEHGHLTGATIGSIGTRDAYKRRMNKKNE</sequence>
<feature type="region of interest" description="Disordered" evidence="4">
    <location>
        <begin position="725"/>
        <end position="771"/>
    </location>
</feature>
<dbReference type="InterPro" id="IPR008847">
    <property type="entry name" value="Suf"/>
</dbReference>
<dbReference type="Gene3D" id="1.25.40.1040">
    <property type="match status" value="1"/>
</dbReference>
<evidence type="ECO:0000256" key="3">
    <source>
        <dbReference type="ARBA" id="ARBA00023242"/>
    </source>
</evidence>
<evidence type="ECO:0000256" key="1">
    <source>
        <dbReference type="ARBA" id="ARBA00004123"/>
    </source>
</evidence>
<organism evidence="6 7">
    <name type="scientific">Caenorhabditis tropicalis</name>
    <dbReference type="NCBI Taxonomy" id="1561998"/>
    <lineage>
        <taxon>Eukaryota</taxon>
        <taxon>Metazoa</taxon>
        <taxon>Ecdysozoa</taxon>
        <taxon>Nematoda</taxon>
        <taxon>Chromadorea</taxon>
        <taxon>Rhabditida</taxon>
        <taxon>Rhabditina</taxon>
        <taxon>Rhabditomorpha</taxon>
        <taxon>Rhabditoidea</taxon>
        <taxon>Rhabditidae</taxon>
        <taxon>Peloderinae</taxon>
        <taxon>Caenorhabditis</taxon>
    </lineage>
</organism>
<dbReference type="GO" id="GO:0005634">
    <property type="term" value="C:nucleus"/>
    <property type="evidence" value="ECO:0007669"/>
    <property type="project" value="UniProtKB-SubCell"/>
</dbReference>
<dbReference type="InterPro" id="IPR003107">
    <property type="entry name" value="HAT"/>
</dbReference>
<dbReference type="GO" id="GO:0003729">
    <property type="term" value="F:mRNA binding"/>
    <property type="evidence" value="ECO:0007669"/>
    <property type="project" value="TreeGrafter"/>
</dbReference>
<evidence type="ECO:0000256" key="2">
    <source>
        <dbReference type="ARBA" id="ARBA00022737"/>
    </source>
</evidence>
<feature type="domain" description="Suppressor of forked" evidence="5">
    <location>
        <begin position="7"/>
        <end position="64"/>
    </location>
</feature>
<dbReference type="GO" id="GO:0031124">
    <property type="term" value="P:mRNA 3'-end processing"/>
    <property type="evidence" value="ECO:0007669"/>
    <property type="project" value="InterPro"/>
</dbReference>
<dbReference type="SMART" id="SM00386">
    <property type="entry name" value="HAT"/>
    <property type="match status" value="11"/>
</dbReference>
<dbReference type="SUPFAM" id="SSF48452">
    <property type="entry name" value="TPR-like"/>
    <property type="match status" value="1"/>
</dbReference>
<feature type="compositionally biased region" description="Basic and acidic residues" evidence="4">
    <location>
        <begin position="760"/>
        <end position="771"/>
    </location>
</feature>
<dbReference type="PANTHER" id="PTHR19980">
    <property type="entry name" value="RNA CLEAVAGE STIMULATION FACTOR"/>
    <property type="match status" value="1"/>
</dbReference>
<keyword evidence="2" id="KW-0677">Repeat</keyword>
<dbReference type="Proteomes" id="UP000095282">
    <property type="component" value="Unplaced"/>
</dbReference>
<evidence type="ECO:0000256" key="4">
    <source>
        <dbReference type="SAM" id="MobiDB-lite"/>
    </source>
</evidence>
<keyword evidence="3" id="KW-0539">Nucleus</keyword>
<keyword evidence="6" id="KW-1185">Reference proteome</keyword>
<protein>
    <submittedName>
        <fullName evidence="7">Suf domain-containing protein</fullName>
    </submittedName>
</protein>
<accession>A0A1I7TA53</accession>
<evidence type="ECO:0000259" key="5">
    <source>
        <dbReference type="Pfam" id="PF05843"/>
    </source>
</evidence>
<dbReference type="InterPro" id="IPR011990">
    <property type="entry name" value="TPR-like_helical_dom_sf"/>
</dbReference>
<dbReference type="AlphaFoldDB" id="A0A1I7TA53"/>
<dbReference type="STRING" id="1561998.A0A1I7TA53"/>